<feature type="region of interest" description="Disordered" evidence="1">
    <location>
        <begin position="26"/>
        <end position="58"/>
    </location>
</feature>
<gene>
    <name evidence="2" type="ORF">BJ508DRAFT_323073</name>
</gene>
<dbReference type="AlphaFoldDB" id="A0A3N4IL21"/>
<dbReference type="Proteomes" id="UP000275078">
    <property type="component" value="Unassembled WGS sequence"/>
</dbReference>
<organism evidence="2 3">
    <name type="scientific">Ascobolus immersus RN42</name>
    <dbReference type="NCBI Taxonomy" id="1160509"/>
    <lineage>
        <taxon>Eukaryota</taxon>
        <taxon>Fungi</taxon>
        <taxon>Dikarya</taxon>
        <taxon>Ascomycota</taxon>
        <taxon>Pezizomycotina</taxon>
        <taxon>Pezizomycetes</taxon>
        <taxon>Pezizales</taxon>
        <taxon>Ascobolaceae</taxon>
        <taxon>Ascobolus</taxon>
    </lineage>
</organism>
<evidence type="ECO:0000313" key="2">
    <source>
        <dbReference type="EMBL" id="RPA84881.1"/>
    </source>
</evidence>
<reference evidence="2 3" key="1">
    <citation type="journal article" date="2018" name="Nat. Ecol. Evol.">
        <title>Pezizomycetes genomes reveal the molecular basis of ectomycorrhizal truffle lifestyle.</title>
        <authorList>
            <person name="Murat C."/>
            <person name="Payen T."/>
            <person name="Noel B."/>
            <person name="Kuo A."/>
            <person name="Morin E."/>
            <person name="Chen J."/>
            <person name="Kohler A."/>
            <person name="Krizsan K."/>
            <person name="Balestrini R."/>
            <person name="Da Silva C."/>
            <person name="Montanini B."/>
            <person name="Hainaut M."/>
            <person name="Levati E."/>
            <person name="Barry K.W."/>
            <person name="Belfiori B."/>
            <person name="Cichocki N."/>
            <person name="Clum A."/>
            <person name="Dockter R.B."/>
            <person name="Fauchery L."/>
            <person name="Guy J."/>
            <person name="Iotti M."/>
            <person name="Le Tacon F."/>
            <person name="Lindquist E.A."/>
            <person name="Lipzen A."/>
            <person name="Malagnac F."/>
            <person name="Mello A."/>
            <person name="Molinier V."/>
            <person name="Miyauchi S."/>
            <person name="Poulain J."/>
            <person name="Riccioni C."/>
            <person name="Rubini A."/>
            <person name="Sitrit Y."/>
            <person name="Splivallo R."/>
            <person name="Traeger S."/>
            <person name="Wang M."/>
            <person name="Zifcakova L."/>
            <person name="Wipf D."/>
            <person name="Zambonelli A."/>
            <person name="Paolocci F."/>
            <person name="Nowrousian M."/>
            <person name="Ottonello S."/>
            <person name="Baldrian P."/>
            <person name="Spatafora J.W."/>
            <person name="Henrissat B."/>
            <person name="Nagy L.G."/>
            <person name="Aury J.M."/>
            <person name="Wincker P."/>
            <person name="Grigoriev I.V."/>
            <person name="Bonfante P."/>
            <person name="Martin F.M."/>
        </authorList>
    </citation>
    <scope>NUCLEOTIDE SEQUENCE [LARGE SCALE GENOMIC DNA]</scope>
    <source>
        <strain evidence="2 3">RN42</strain>
    </source>
</reference>
<evidence type="ECO:0000313" key="3">
    <source>
        <dbReference type="Proteomes" id="UP000275078"/>
    </source>
</evidence>
<protein>
    <recommendedName>
        <fullName evidence="4">F-box domain-containing protein</fullName>
    </recommendedName>
</protein>
<evidence type="ECO:0008006" key="4">
    <source>
        <dbReference type="Google" id="ProtNLM"/>
    </source>
</evidence>
<evidence type="ECO:0000256" key="1">
    <source>
        <dbReference type="SAM" id="MobiDB-lite"/>
    </source>
</evidence>
<dbReference type="EMBL" id="ML119656">
    <property type="protein sequence ID" value="RPA84881.1"/>
    <property type="molecule type" value="Genomic_DNA"/>
</dbReference>
<proteinExistence type="predicted"/>
<accession>A0A3N4IL21</accession>
<feature type="compositionally biased region" description="Polar residues" evidence="1">
    <location>
        <begin position="26"/>
        <end position="40"/>
    </location>
</feature>
<sequence length="392" mass="46075">MLSRFARPLNTLLNSTFGFLPTAGDTTQAPAFSRETTLPSDDTRRHFLDDNDYSDELDDNDYSDERVGLCSMPFELLVEIANKLDDWRDFQAFAQVNRTTRQSLRYWATSFREWRMESHPRLVMNLAQEIMVRHDCDVVLDIKRLCGIKLDKSTGTQGYGYELHDEKLVTNEENTIWFRNMVCLISTLRRLPLSKYHELFEHELVSRSPHPENRRFLRNHNTRSPLGLINFIRNLLLSDQRMELLPPLRLRLFDLMQSMAVVFGNGLRMSRDLVFVDCDSLTDPEQRHRKPVFEGPDISMDGFVARKVQNVDLLLLVQYYRLVARMLSTERHSFDAAARREFFAMTDEVVEEVEEFWCHLSSLVRMWKTLDKMEDRGEFAEMYVCRIGGTLF</sequence>
<keyword evidence="3" id="KW-1185">Reference proteome</keyword>
<name>A0A3N4IL21_ASCIM</name>